<organism evidence="1 2">
    <name type="scientific">Dictyobacter formicarum</name>
    <dbReference type="NCBI Taxonomy" id="2778368"/>
    <lineage>
        <taxon>Bacteria</taxon>
        <taxon>Bacillati</taxon>
        <taxon>Chloroflexota</taxon>
        <taxon>Ktedonobacteria</taxon>
        <taxon>Ktedonobacterales</taxon>
        <taxon>Dictyobacteraceae</taxon>
        <taxon>Dictyobacter</taxon>
    </lineage>
</organism>
<dbReference type="InterPro" id="IPR050179">
    <property type="entry name" value="Trans_hexapeptide_repeat"/>
</dbReference>
<dbReference type="Proteomes" id="UP000635565">
    <property type="component" value="Unassembled WGS sequence"/>
</dbReference>
<dbReference type="RefSeq" id="WP_201361530.1">
    <property type="nucleotide sequence ID" value="NZ_BNJJ01000004.1"/>
</dbReference>
<comment type="caution">
    <text evidence="1">The sequence shown here is derived from an EMBL/GenBank/DDBJ whole genome shotgun (WGS) entry which is preliminary data.</text>
</comment>
<reference evidence="1 2" key="1">
    <citation type="journal article" date="2021" name="Int. J. Syst. Evol. Microbiol.">
        <title>Reticulibacter mediterranei gen. nov., sp. nov., within the new family Reticulibacteraceae fam. nov., and Ktedonospora formicarum gen. nov., sp. nov., Ktedonobacter robiniae sp. nov., Dictyobacter formicarum sp. nov. and Dictyobacter arantiisoli sp. nov., belonging to the class Ktedonobacteria.</title>
        <authorList>
            <person name="Yabe S."/>
            <person name="Zheng Y."/>
            <person name="Wang C.M."/>
            <person name="Sakai Y."/>
            <person name="Abe K."/>
            <person name="Yokota A."/>
            <person name="Donadio S."/>
            <person name="Cavaletti L."/>
            <person name="Monciardini P."/>
        </authorList>
    </citation>
    <scope>NUCLEOTIDE SEQUENCE [LARGE SCALE GENOMIC DNA]</scope>
    <source>
        <strain evidence="1 2">SOSP1-9</strain>
    </source>
</reference>
<accession>A0ABQ3VFJ4</accession>
<dbReference type="Gene3D" id="2.160.10.10">
    <property type="entry name" value="Hexapeptide repeat proteins"/>
    <property type="match status" value="1"/>
</dbReference>
<gene>
    <name evidence="1" type="ORF">KSZ_19020</name>
</gene>
<dbReference type="PANTHER" id="PTHR43300:SF11">
    <property type="entry name" value="ACETYLTRANSFERASE RV3034C-RELATED"/>
    <property type="match status" value="1"/>
</dbReference>
<dbReference type="CDD" id="cd03349">
    <property type="entry name" value="LbH_XAT"/>
    <property type="match status" value="1"/>
</dbReference>
<evidence type="ECO:0000313" key="1">
    <source>
        <dbReference type="EMBL" id="GHO83896.1"/>
    </source>
</evidence>
<keyword evidence="2" id="KW-1185">Reference proteome</keyword>
<proteinExistence type="predicted"/>
<sequence length="213" mass="23720">MSKEHSALLWQHVLSEQPFVDATAIVRASELGAWTSIGPASALLESKIGDYTYTSESVEINYADIGKFCSIASHVTINPGNHPMDRVTQHHATYRRVAYGFAETNDESIFAWRRAHSVKIGHDVWIGHGATILPGRTIGTGAVIGAGAVVTHDVEPYTIVGGVPARPLKERFTREIAEQLLRIAWWDWPREKLVECFADFNDLESFLKKHGRK</sequence>
<dbReference type="InterPro" id="IPR001451">
    <property type="entry name" value="Hexapep"/>
</dbReference>
<dbReference type="InterPro" id="IPR011004">
    <property type="entry name" value="Trimer_LpxA-like_sf"/>
</dbReference>
<dbReference type="EMBL" id="BNJJ01000004">
    <property type="protein sequence ID" value="GHO83896.1"/>
    <property type="molecule type" value="Genomic_DNA"/>
</dbReference>
<name>A0ABQ3VFJ4_9CHLR</name>
<dbReference type="Pfam" id="PF00132">
    <property type="entry name" value="Hexapep"/>
    <property type="match status" value="1"/>
</dbReference>
<dbReference type="NCBIfam" id="TIGR03308">
    <property type="entry name" value="phn_thr-fam"/>
    <property type="match status" value="1"/>
</dbReference>
<protein>
    <submittedName>
        <fullName evidence="1">Acetyltransferase</fullName>
    </submittedName>
</protein>
<dbReference type="SUPFAM" id="SSF51161">
    <property type="entry name" value="Trimeric LpxA-like enzymes"/>
    <property type="match status" value="1"/>
</dbReference>
<dbReference type="PANTHER" id="PTHR43300">
    <property type="entry name" value="ACETYLTRANSFERASE"/>
    <property type="match status" value="1"/>
</dbReference>
<evidence type="ECO:0000313" key="2">
    <source>
        <dbReference type="Proteomes" id="UP000635565"/>
    </source>
</evidence>
<dbReference type="InterPro" id="IPR017694">
    <property type="entry name" value="Phosphonate_tfrase_rpt"/>
</dbReference>